<dbReference type="Pfam" id="PF01529">
    <property type="entry name" value="DHHC"/>
    <property type="match status" value="1"/>
</dbReference>
<protein>
    <recommendedName>
        <fullName evidence="7">Palmitoyltransferase</fullName>
        <ecNumber evidence="7">2.3.1.225</ecNumber>
    </recommendedName>
</protein>
<dbReference type="PANTHER" id="PTHR22883">
    <property type="entry name" value="ZINC FINGER DHHC DOMAIN CONTAINING PROTEIN"/>
    <property type="match status" value="1"/>
</dbReference>
<evidence type="ECO:0000313" key="10">
    <source>
        <dbReference type="EMBL" id="KAK8891822.1"/>
    </source>
</evidence>
<dbReference type="InterPro" id="IPR039859">
    <property type="entry name" value="PFA4/ZDH16/20/ERF2-like"/>
</dbReference>
<name>A0ABR2KLN1_9EUKA</name>
<reference evidence="10 11" key="1">
    <citation type="submission" date="2024-04" db="EMBL/GenBank/DDBJ databases">
        <title>Tritrichomonas musculus Genome.</title>
        <authorList>
            <person name="Alves-Ferreira E."/>
            <person name="Grigg M."/>
            <person name="Lorenzi H."/>
            <person name="Galac M."/>
        </authorList>
    </citation>
    <scope>NUCLEOTIDE SEQUENCE [LARGE SCALE GENOMIC DNA]</scope>
    <source>
        <strain evidence="10 11">EAF2021</strain>
    </source>
</reference>
<dbReference type="EMBL" id="JAPFFF010000004">
    <property type="protein sequence ID" value="KAK8891822.1"/>
    <property type="molecule type" value="Genomic_DNA"/>
</dbReference>
<sequence length="338" mass="39007">MISDEDGIDVEDPSFPGFSTWERTKFCCTDNAISIHNVDAVFLGHWEVNLPFPIAVSIIIIGAYLIEMVLILPDYGKPGIILAPIVSILFFLFIYSYYRIIIDGPGYLPFYWPMRHVTLNLQPQRNSVISESNHNNDSSSLLHSDDLSPSGIVSNKKQHEWAKKRPRPPRCTLSTGGRRFVLRPDHICGWTSSWIGKRNYKFFLLFNFWGFIYIIFYLTLNTIEIIKLIQAEIPSPVIIIFFVFEFLAIVFLVLTGSFVISHTLQMFKNITSWEEWKNVDPASYDQGCIKNTEDVCGPISKWYTYLLPISPWVEMSNIELIENYPTIQIPEREESSEL</sequence>
<feature type="compositionally biased region" description="Low complexity" evidence="8">
    <location>
        <begin position="132"/>
        <end position="142"/>
    </location>
</feature>
<gene>
    <name evidence="10" type="ORF">M9Y10_029044</name>
</gene>
<keyword evidence="5 7" id="KW-0472">Membrane</keyword>
<feature type="transmembrane region" description="Helical" evidence="7">
    <location>
        <begin position="79"/>
        <end position="98"/>
    </location>
</feature>
<keyword evidence="6 7" id="KW-0012">Acyltransferase</keyword>
<evidence type="ECO:0000256" key="6">
    <source>
        <dbReference type="ARBA" id="ARBA00023315"/>
    </source>
</evidence>
<feature type="transmembrane region" description="Helical" evidence="7">
    <location>
        <begin position="202"/>
        <end position="226"/>
    </location>
</feature>
<feature type="region of interest" description="Disordered" evidence="8">
    <location>
        <begin position="130"/>
        <end position="150"/>
    </location>
</feature>
<keyword evidence="4 7" id="KW-1133">Transmembrane helix</keyword>
<keyword evidence="3 7" id="KW-0812">Transmembrane</keyword>
<accession>A0ABR2KLN1</accession>
<evidence type="ECO:0000256" key="1">
    <source>
        <dbReference type="ARBA" id="ARBA00004141"/>
    </source>
</evidence>
<dbReference type="InterPro" id="IPR001594">
    <property type="entry name" value="Palmitoyltrfase_DHHC"/>
</dbReference>
<feature type="transmembrane region" description="Helical" evidence="7">
    <location>
        <begin position="238"/>
        <end position="260"/>
    </location>
</feature>
<evidence type="ECO:0000256" key="5">
    <source>
        <dbReference type="ARBA" id="ARBA00023136"/>
    </source>
</evidence>
<proteinExistence type="inferred from homology"/>
<evidence type="ECO:0000313" key="11">
    <source>
        <dbReference type="Proteomes" id="UP001470230"/>
    </source>
</evidence>
<comment type="caution">
    <text evidence="10">The sequence shown here is derived from an EMBL/GenBank/DDBJ whole genome shotgun (WGS) entry which is preliminary data.</text>
</comment>
<dbReference type="EC" id="2.3.1.225" evidence="7"/>
<dbReference type="Proteomes" id="UP001470230">
    <property type="component" value="Unassembled WGS sequence"/>
</dbReference>
<comment type="similarity">
    <text evidence="7">Belongs to the DHHC palmitoyltransferase family.</text>
</comment>
<evidence type="ECO:0000256" key="4">
    <source>
        <dbReference type="ARBA" id="ARBA00022989"/>
    </source>
</evidence>
<evidence type="ECO:0000256" key="2">
    <source>
        <dbReference type="ARBA" id="ARBA00022679"/>
    </source>
</evidence>
<comment type="catalytic activity">
    <reaction evidence="7">
        <text>L-cysteinyl-[protein] + hexadecanoyl-CoA = S-hexadecanoyl-L-cysteinyl-[protein] + CoA</text>
        <dbReference type="Rhea" id="RHEA:36683"/>
        <dbReference type="Rhea" id="RHEA-COMP:10131"/>
        <dbReference type="Rhea" id="RHEA-COMP:11032"/>
        <dbReference type="ChEBI" id="CHEBI:29950"/>
        <dbReference type="ChEBI" id="CHEBI:57287"/>
        <dbReference type="ChEBI" id="CHEBI:57379"/>
        <dbReference type="ChEBI" id="CHEBI:74151"/>
        <dbReference type="EC" id="2.3.1.225"/>
    </reaction>
</comment>
<organism evidence="10 11">
    <name type="scientific">Tritrichomonas musculus</name>
    <dbReference type="NCBI Taxonomy" id="1915356"/>
    <lineage>
        <taxon>Eukaryota</taxon>
        <taxon>Metamonada</taxon>
        <taxon>Parabasalia</taxon>
        <taxon>Tritrichomonadida</taxon>
        <taxon>Tritrichomonadidae</taxon>
        <taxon>Tritrichomonas</taxon>
    </lineage>
</organism>
<evidence type="ECO:0000256" key="3">
    <source>
        <dbReference type="ARBA" id="ARBA00022692"/>
    </source>
</evidence>
<dbReference type="PANTHER" id="PTHR22883:SF147">
    <property type="entry name" value="PALMITOYLTRANSFERASE"/>
    <property type="match status" value="1"/>
</dbReference>
<evidence type="ECO:0000259" key="9">
    <source>
        <dbReference type="Pfam" id="PF01529"/>
    </source>
</evidence>
<feature type="domain" description="Palmitoyltransferase DHHC" evidence="9">
    <location>
        <begin position="155"/>
        <end position="278"/>
    </location>
</feature>
<evidence type="ECO:0000256" key="8">
    <source>
        <dbReference type="SAM" id="MobiDB-lite"/>
    </source>
</evidence>
<evidence type="ECO:0000256" key="7">
    <source>
        <dbReference type="RuleBase" id="RU079119"/>
    </source>
</evidence>
<dbReference type="PROSITE" id="PS50216">
    <property type="entry name" value="DHHC"/>
    <property type="match status" value="1"/>
</dbReference>
<feature type="transmembrane region" description="Helical" evidence="7">
    <location>
        <begin position="52"/>
        <end position="73"/>
    </location>
</feature>
<keyword evidence="11" id="KW-1185">Reference proteome</keyword>
<comment type="subcellular location">
    <subcellularLocation>
        <location evidence="1">Membrane</location>
        <topology evidence="1">Multi-pass membrane protein</topology>
    </subcellularLocation>
</comment>
<keyword evidence="2 7" id="KW-0808">Transferase</keyword>
<comment type="domain">
    <text evidence="7">The DHHC domain is required for palmitoyltransferase activity.</text>
</comment>